<feature type="compositionally biased region" description="Polar residues" evidence="6">
    <location>
        <begin position="805"/>
        <end position="819"/>
    </location>
</feature>
<evidence type="ECO:0000313" key="7">
    <source>
        <dbReference type="EMBL" id="KAK9086005.1"/>
    </source>
</evidence>
<evidence type="ECO:0000256" key="3">
    <source>
        <dbReference type="ARBA" id="ARBA00022843"/>
    </source>
</evidence>
<evidence type="ECO:0000256" key="2">
    <source>
        <dbReference type="ARBA" id="ARBA00022499"/>
    </source>
</evidence>
<protein>
    <recommendedName>
        <fullName evidence="9">Fanconi anemia group D2 protein</fullName>
    </recommendedName>
</protein>
<evidence type="ECO:0000256" key="4">
    <source>
        <dbReference type="ARBA" id="ARBA00023242"/>
    </source>
</evidence>
<dbReference type="PANTHER" id="PTHR32086:SF0">
    <property type="entry name" value="FANCONI ANEMIA GROUP D2 PROTEIN"/>
    <property type="match status" value="1"/>
</dbReference>
<dbReference type="InterPro" id="IPR029448">
    <property type="entry name" value="FANCD2"/>
</dbReference>
<dbReference type="Proteomes" id="UP001417504">
    <property type="component" value="Unassembled WGS sequence"/>
</dbReference>
<sequence>MVFLHRSSLSRKTPAAAAAAAAADAATTASAAEEGKQIRVATTEEMEQKMISILAESGCTLLNPNAPPTLPTDPHNFRRRLDSLFSNPSLLSDFLSGFDAFTRSPRCLRRLLLPSPPSRHSLVRLLLLVPPLQFHLQLLLLQKLPEHFQTDSLDDDDDDVARLILTQFRWLDFVVDSDGFVGKLIEVISICPFSLKKEIIGSLPEMIADQSNGIVVHSLLGLLEEDSEIVVPVLDALSNLNLDDQQQEQVVTVALSCIRTVDFEHMPFLLRFLMLSATPGNARRIISQVREHLKFVSVGDFHASRGKKLKGKTSGENAEGLILEALRSGLQFKNNLCQEVLKELKSLDKAQDHKAVDIWLLVLIYTNGGSLQKVVEKILKKKIMDDHLRESLFDQCIHGHREIEYFPSFRSLCEYLLACKEQKLRDFSVHLYTSLFKEFTDMYSRQEILGALVAHIGSGINYEVGSSLDTMVLLARKYADELLPLCSHINGILDYLEGFNLENLHKVYEVFSLLSLSARSNAKSVGSSIANELLMIVRKQVSNPDLKYKKMGLVGALKIVSYLGNISNVNSQASSQRNNYEHKNCEESLELLKASLESCKLLPLPSVLFHDELINLLESTSMHPTIMEWSLPSLQVLPAYFLLLSVVERLTNQGSLGGIDALLGCPLHLPAPKLNAFCTQVSGRVGCVSQATKGEIYGKLLKRLRNLVLMESLLNASLKLYPVPLPELNLFMEHSWPSSHGSKPKHGLMEKKRERPILPEKDSSRKKHKCSVPSGASATDKLKQPTILDMLKKAGVVSQEVPNGEPSSLSSSGKVSQPSVHDKCASNDPEIVEISAAASIFDAQKLKCRPLLIDCFSIFTFSELPLLLYLLRDLSSKLSYLIPQNKHVQAEFSRMAPGLGMMETSEFLCKTRQIFPSMKKQLNSSVHMLREAEETCEDHWESQSSIAGNPLIPDFVMKKSSVAGSVSKEVLSCFSKILNLAHLQRDISVLSALLEAFQPNCVPDILLSENKLVPGNIDYIYLGAFLFLEDVLETASSISIMLALDVICTLESVVISAQSYAELSNGHNKSIQVECVQKVIPLLCTRLGMSAQKLLMQNFNSEGHDDGWKSKGETIQKILHIYIENSESAGDLLEEFACSILPEVPSSRTRLTEEEAIHGYPTLCQSTLTVWCRVLYQRNLAVLNKLVKEASMLRRPWANAQVEPVKGLLTKLRQSVNVVVSLVNLCKTHDKVKELQKATRIMQTLCSEAKVSCGQLRAFHGKVWNLKHKDLLGQVVSSQLYANDDDEEEAEGGVDNSEATEQTMINDDQPNQPQ</sequence>
<dbReference type="GO" id="GO:1990918">
    <property type="term" value="P:double-strand break repair involved in meiotic recombination"/>
    <property type="evidence" value="ECO:0007669"/>
    <property type="project" value="TreeGrafter"/>
</dbReference>
<feature type="compositionally biased region" description="Acidic residues" evidence="6">
    <location>
        <begin position="1283"/>
        <end position="1292"/>
    </location>
</feature>
<dbReference type="GO" id="GO:0036297">
    <property type="term" value="P:interstrand cross-link repair"/>
    <property type="evidence" value="ECO:0007669"/>
    <property type="project" value="TreeGrafter"/>
</dbReference>
<evidence type="ECO:0000313" key="8">
    <source>
        <dbReference type="Proteomes" id="UP001417504"/>
    </source>
</evidence>
<dbReference type="PANTHER" id="PTHR32086">
    <property type="entry name" value="FANCONI ANEMIA GROUP D2 PROTEIN"/>
    <property type="match status" value="1"/>
</dbReference>
<accession>A0AAP0E3H1</accession>
<organism evidence="7 8">
    <name type="scientific">Stephania japonica</name>
    <dbReference type="NCBI Taxonomy" id="461633"/>
    <lineage>
        <taxon>Eukaryota</taxon>
        <taxon>Viridiplantae</taxon>
        <taxon>Streptophyta</taxon>
        <taxon>Embryophyta</taxon>
        <taxon>Tracheophyta</taxon>
        <taxon>Spermatophyta</taxon>
        <taxon>Magnoliopsida</taxon>
        <taxon>Ranunculales</taxon>
        <taxon>Menispermaceae</taxon>
        <taxon>Menispermoideae</taxon>
        <taxon>Cissampelideae</taxon>
        <taxon>Stephania</taxon>
    </lineage>
</organism>
<dbReference type="GO" id="GO:0000793">
    <property type="term" value="C:condensed chromosome"/>
    <property type="evidence" value="ECO:0007669"/>
    <property type="project" value="TreeGrafter"/>
</dbReference>
<feature type="compositionally biased region" description="Polar residues" evidence="6">
    <location>
        <begin position="1297"/>
        <end position="1314"/>
    </location>
</feature>
<feature type="compositionally biased region" description="Basic and acidic residues" evidence="6">
    <location>
        <begin position="747"/>
        <end position="763"/>
    </location>
</feature>
<keyword evidence="8" id="KW-1185">Reference proteome</keyword>
<feature type="region of interest" description="Disordered" evidence="6">
    <location>
        <begin position="738"/>
        <end position="779"/>
    </location>
</feature>
<comment type="caution">
    <text evidence="7">The sequence shown here is derived from an EMBL/GenBank/DDBJ whole genome shotgun (WGS) entry which is preliminary data.</text>
</comment>
<gene>
    <name evidence="7" type="ORF">Sjap_026416</name>
</gene>
<dbReference type="GO" id="GO:0007129">
    <property type="term" value="P:homologous chromosome pairing at meiosis"/>
    <property type="evidence" value="ECO:0007669"/>
    <property type="project" value="TreeGrafter"/>
</dbReference>
<keyword evidence="3" id="KW-0832">Ubl conjugation</keyword>
<proteinExistence type="inferred from homology"/>
<dbReference type="EMBL" id="JBBNAE010000011">
    <property type="protein sequence ID" value="KAK9086005.1"/>
    <property type="molecule type" value="Genomic_DNA"/>
</dbReference>
<evidence type="ECO:0000256" key="5">
    <source>
        <dbReference type="ARBA" id="ARBA00093456"/>
    </source>
</evidence>
<feature type="region of interest" description="Disordered" evidence="6">
    <location>
        <begin position="1283"/>
        <end position="1314"/>
    </location>
</feature>
<evidence type="ECO:0000256" key="1">
    <source>
        <dbReference type="ARBA" id="ARBA00004123"/>
    </source>
</evidence>
<reference evidence="7 8" key="1">
    <citation type="submission" date="2024-01" db="EMBL/GenBank/DDBJ databases">
        <title>Genome assemblies of Stephania.</title>
        <authorList>
            <person name="Yang L."/>
        </authorList>
    </citation>
    <scope>NUCLEOTIDE SEQUENCE [LARGE SCALE GENOMIC DNA]</scope>
    <source>
        <strain evidence="7">QJT</strain>
        <tissue evidence="7">Leaf</tissue>
    </source>
</reference>
<dbReference type="GO" id="GO:0031573">
    <property type="term" value="P:mitotic intra-S DNA damage checkpoint signaling"/>
    <property type="evidence" value="ECO:0007669"/>
    <property type="project" value="TreeGrafter"/>
</dbReference>
<keyword evidence="2" id="KW-1017">Isopeptide bond</keyword>
<comment type="subcellular location">
    <subcellularLocation>
        <location evidence="1">Nucleus</location>
    </subcellularLocation>
</comment>
<evidence type="ECO:0000256" key="6">
    <source>
        <dbReference type="SAM" id="MobiDB-lite"/>
    </source>
</evidence>
<dbReference type="GO" id="GO:0005634">
    <property type="term" value="C:nucleus"/>
    <property type="evidence" value="ECO:0007669"/>
    <property type="project" value="UniProtKB-SubCell"/>
</dbReference>
<dbReference type="Pfam" id="PF14631">
    <property type="entry name" value="FancD2"/>
    <property type="match status" value="1"/>
</dbReference>
<evidence type="ECO:0008006" key="9">
    <source>
        <dbReference type="Google" id="ProtNLM"/>
    </source>
</evidence>
<comment type="similarity">
    <text evidence="5">Belongs to the Fanconi anemia protein FANCD2 family.</text>
</comment>
<feature type="region of interest" description="Disordered" evidence="6">
    <location>
        <begin position="799"/>
        <end position="824"/>
    </location>
</feature>
<dbReference type="GO" id="GO:0070182">
    <property type="term" value="F:DNA polymerase binding"/>
    <property type="evidence" value="ECO:0007669"/>
    <property type="project" value="TreeGrafter"/>
</dbReference>
<name>A0AAP0E3H1_9MAGN</name>
<keyword evidence="4" id="KW-0539">Nucleus</keyword>